<protein>
    <submittedName>
        <fullName evidence="2">PRiA4b ORF-3-like protein</fullName>
    </submittedName>
</protein>
<dbReference type="SUPFAM" id="SSF159941">
    <property type="entry name" value="MM3350-like"/>
    <property type="match status" value="1"/>
</dbReference>
<accession>A0A1W1XI73</accession>
<dbReference type="InterPro" id="IPR012912">
    <property type="entry name" value="Plasmid_pRiA4b_Orf3-like"/>
</dbReference>
<name>A0A1W1XI73_9BACT</name>
<dbReference type="PANTHER" id="PTHR41878">
    <property type="entry name" value="LEXA REPRESSOR-RELATED"/>
    <property type="match status" value="1"/>
</dbReference>
<dbReference type="Pfam" id="PF07929">
    <property type="entry name" value="PRiA4_ORF3"/>
    <property type="match status" value="1"/>
</dbReference>
<reference evidence="2 3" key="1">
    <citation type="submission" date="2017-04" db="EMBL/GenBank/DDBJ databases">
        <authorList>
            <person name="Afonso C.L."/>
            <person name="Miller P.J."/>
            <person name="Scott M.A."/>
            <person name="Spackman E."/>
            <person name="Goraichik I."/>
            <person name="Dimitrov K.M."/>
            <person name="Suarez D.L."/>
            <person name="Swayne D.E."/>
        </authorList>
    </citation>
    <scope>NUCLEOTIDE SEQUENCE [LARGE SCALE GENOMIC DNA]</scope>
    <source>
        <strain evidence="2 3">DSM 13146</strain>
    </source>
</reference>
<organism evidence="2 3">
    <name type="scientific">Desulfacinum hydrothermale DSM 13146</name>
    <dbReference type="NCBI Taxonomy" id="1121390"/>
    <lineage>
        <taxon>Bacteria</taxon>
        <taxon>Pseudomonadati</taxon>
        <taxon>Thermodesulfobacteriota</taxon>
        <taxon>Syntrophobacteria</taxon>
        <taxon>Syntrophobacterales</taxon>
        <taxon>Syntrophobacteraceae</taxon>
        <taxon>Desulfacinum</taxon>
    </lineage>
</organism>
<evidence type="ECO:0000259" key="1">
    <source>
        <dbReference type="Pfam" id="PF07929"/>
    </source>
</evidence>
<keyword evidence="3" id="KW-1185">Reference proteome</keyword>
<proteinExistence type="predicted"/>
<dbReference type="PANTHER" id="PTHR41878:SF1">
    <property type="entry name" value="TNPR PROTEIN"/>
    <property type="match status" value="1"/>
</dbReference>
<dbReference type="InterPro" id="IPR024047">
    <property type="entry name" value="MM3350-like_sf"/>
</dbReference>
<feature type="domain" description="Plasmid pRiA4b Orf3-like" evidence="1">
    <location>
        <begin position="8"/>
        <end position="175"/>
    </location>
</feature>
<evidence type="ECO:0000313" key="3">
    <source>
        <dbReference type="Proteomes" id="UP000192783"/>
    </source>
</evidence>
<evidence type="ECO:0000313" key="2">
    <source>
        <dbReference type="EMBL" id="SMC23685.1"/>
    </source>
</evidence>
<dbReference type="EMBL" id="FWXF01000008">
    <property type="protein sequence ID" value="SMC23685.1"/>
    <property type="molecule type" value="Genomic_DNA"/>
</dbReference>
<dbReference type="RefSeq" id="WP_084057545.1">
    <property type="nucleotide sequence ID" value="NZ_FWXF01000008.1"/>
</dbReference>
<gene>
    <name evidence="2" type="ORF">SAMN02746041_01804</name>
</gene>
<dbReference type="AlphaFoldDB" id="A0A1W1XI73"/>
<dbReference type="Gene3D" id="3.10.290.30">
    <property type="entry name" value="MM3350-like"/>
    <property type="match status" value="1"/>
</dbReference>
<sequence length="186" mass="21982">MVRPERHTYQVKVTLKGSEPPIWRRLLVDSRLRLDQFHLVLQVAMGWENQHLHQFESNGVVFEPRIPDEPPRGKNEAKYRLGDVLVQEEDRMIYWYDFGDDWIHEIVLEKILPFDRKAPRARVIEGKRACPPEDVGGIGGYEYFLEARRDPAHPDHEHMMEWGGEEFDPEAFQPEQPNALLKKFLK</sequence>
<dbReference type="OrthoDB" id="9816539at2"/>
<dbReference type="STRING" id="1121390.SAMN02746041_01804"/>
<dbReference type="Proteomes" id="UP000192783">
    <property type="component" value="Unassembled WGS sequence"/>
</dbReference>